<evidence type="ECO:0000313" key="10">
    <source>
        <dbReference type="Proteomes" id="UP000572051"/>
    </source>
</evidence>
<feature type="region of interest" description="Disordered" evidence="6">
    <location>
        <begin position="549"/>
        <end position="737"/>
    </location>
</feature>
<dbReference type="InterPro" id="IPR014284">
    <property type="entry name" value="RNA_pol_sigma-70_dom"/>
</dbReference>
<dbReference type="Pfam" id="PF04542">
    <property type="entry name" value="Sigma70_r2"/>
    <property type="match status" value="1"/>
</dbReference>
<dbReference type="SUPFAM" id="SSF88946">
    <property type="entry name" value="Sigma2 domain of RNA polymerase sigma factors"/>
    <property type="match status" value="1"/>
</dbReference>
<evidence type="ECO:0000256" key="2">
    <source>
        <dbReference type="ARBA" id="ARBA00023015"/>
    </source>
</evidence>
<name>A0A7Z0JB08_9ACTN</name>
<dbReference type="PANTHER" id="PTHR43133:SF8">
    <property type="entry name" value="RNA POLYMERASE SIGMA FACTOR HI_1459-RELATED"/>
    <property type="match status" value="1"/>
</dbReference>
<dbReference type="RefSeq" id="WP_179823894.1">
    <property type="nucleotide sequence ID" value="NZ_JACCFS010000001.1"/>
</dbReference>
<gene>
    <name evidence="9" type="ORF">HNR10_002861</name>
</gene>
<feature type="compositionally biased region" description="Pro residues" evidence="6">
    <location>
        <begin position="324"/>
        <end position="363"/>
    </location>
</feature>
<dbReference type="GO" id="GO:0016987">
    <property type="term" value="F:sigma factor activity"/>
    <property type="evidence" value="ECO:0007669"/>
    <property type="project" value="UniProtKB-KW"/>
</dbReference>
<dbReference type="InterPro" id="IPR036388">
    <property type="entry name" value="WH-like_DNA-bd_sf"/>
</dbReference>
<feature type="compositionally biased region" description="Basic and acidic residues" evidence="6">
    <location>
        <begin position="708"/>
        <end position="730"/>
    </location>
</feature>
<evidence type="ECO:0000256" key="3">
    <source>
        <dbReference type="ARBA" id="ARBA00023082"/>
    </source>
</evidence>
<keyword evidence="2" id="KW-0805">Transcription regulation</keyword>
<evidence type="ECO:0000256" key="6">
    <source>
        <dbReference type="SAM" id="MobiDB-lite"/>
    </source>
</evidence>
<organism evidence="9 10">
    <name type="scientific">Nocardiopsis aegyptia</name>
    <dbReference type="NCBI Taxonomy" id="220378"/>
    <lineage>
        <taxon>Bacteria</taxon>
        <taxon>Bacillati</taxon>
        <taxon>Actinomycetota</taxon>
        <taxon>Actinomycetes</taxon>
        <taxon>Streptosporangiales</taxon>
        <taxon>Nocardiopsidaceae</taxon>
        <taxon>Nocardiopsis</taxon>
    </lineage>
</organism>
<dbReference type="AlphaFoldDB" id="A0A7Z0JB08"/>
<keyword evidence="3" id="KW-0731">Sigma factor</keyword>
<evidence type="ECO:0000256" key="5">
    <source>
        <dbReference type="ARBA" id="ARBA00023163"/>
    </source>
</evidence>
<feature type="compositionally biased region" description="Pro residues" evidence="6">
    <location>
        <begin position="681"/>
        <end position="692"/>
    </location>
</feature>
<sequence>MTDADGNHTEVLLGDAEIIKRVRGGDTGAYATLYERHAAASRGLARQLLRGDAEVEDAVAEAFTRVLSVIQRGSGPTDSFRPYLLTAVRNAAYDRGRGDKRQVVTDDMESYDSGEPFVDPALEGLERSLIARAFLSLPERWQSVLWHTEIEGIKPAEAAPILGMNANGVAALAYRAREGLRQAYLQMHLAGGAAPEACRPALNLLGAYVRGGLSKRDTAKVDAHMDGCADCREVYAELMDVNVGLRGIVLPIFVGAAAAGYLATTPGGAATGALWGRMSRRQQQVSAGTAAAAGMAVAIALALVGGQEPLQEEESAPAAAPPGHAAPPDDPPPGAPADPPGVPADPPPGAPPAADPADPPEAADPPSVLSAVLPPADIPEEEMPLEEAPGPLFAAGIDPVGALVPGEDGIMVLDVRNIGAATVEDVIALITLPPGVSMIADGGAGAAVPTTVGNGDWSCAAEADGGRCVHAGMEAGEDGTQFFDVRVAPGADLGVPAEVTVSSGDVSSTATGERGVSAQGVAARYATAGRVRTETVGNSLMTCVEPESPHWPWPWPWWDSPGAPGAEPEEPPEVPGLGGPDEAGAPDGAPGGDGTPAGGAGDGGDLRRAPADPGGPLGLGQEDTPETSGESDPPGADVTPQAPGHESDNDVPGAPPAHGAPSAPESDGAEAPGGEGYSEPSPAPAPPVPAPTPEAEEGGTDGPCAQARAREGDRRDNDHWEMTALDRDWDPTTTSSSSAIWQLPEGGSVRWAGLYFSGGGAPEPATARIKGPGMASYTEVAAADTRVADLPGYPAYQAFADVTDLVRAQGGGEWWVADAPAREGRAVYAGWSLVVVMEDPEVGSYNQAMVLDETGAVFQDPAGLGFPVSGLLPASVPAVVDVIAWEGDDELHGDMVTVDGRVLVPQGGYRTGDNAFVGSARGAVGDPMSFGTDVLRTGPVLGRESELRVVSDGDAVLVGVAVVTAPMRT</sequence>
<dbReference type="SUPFAM" id="SSF88659">
    <property type="entry name" value="Sigma3 and sigma4 domains of RNA polymerase sigma factors"/>
    <property type="match status" value="1"/>
</dbReference>
<keyword evidence="4" id="KW-0238">DNA-binding</keyword>
<dbReference type="InterPro" id="IPR039425">
    <property type="entry name" value="RNA_pol_sigma-70-like"/>
</dbReference>
<protein>
    <submittedName>
        <fullName evidence="9">RNA polymerase sigma factor (Sigma-70 family)</fullName>
    </submittedName>
</protein>
<comment type="caution">
    <text evidence="9">The sequence shown here is derived from an EMBL/GenBank/DDBJ whole genome shotgun (WGS) entry which is preliminary data.</text>
</comment>
<dbReference type="InterPro" id="IPR027383">
    <property type="entry name" value="Znf_put"/>
</dbReference>
<evidence type="ECO:0000256" key="4">
    <source>
        <dbReference type="ARBA" id="ARBA00023125"/>
    </source>
</evidence>
<evidence type="ECO:0000256" key="1">
    <source>
        <dbReference type="ARBA" id="ARBA00010641"/>
    </source>
</evidence>
<feature type="region of interest" description="Disordered" evidence="6">
    <location>
        <begin position="308"/>
        <end position="372"/>
    </location>
</feature>
<dbReference type="GO" id="GO:0003677">
    <property type="term" value="F:DNA binding"/>
    <property type="evidence" value="ECO:0007669"/>
    <property type="project" value="UniProtKB-KW"/>
</dbReference>
<dbReference type="Gene3D" id="1.10.10.1320">
    <property type="entry name" value="Anti-sigma factor, zinc-finger domain"/>
    <property type="match status" value="1"/>
</dbReference>
<dbReference type="Gene3D" id="1.10.10.10">
    <property type="entry name" value="Winged helix-like DNA-binding domain superfamily/Winged helix DNA-binding domain"/>
    <property type="match status" value="1"/>
</dbReference>
<dbReference type="Pfam" id="PF13490">
    <property type="entry name" value="zf-HC2"/>
    <property type="match status" value="1"/>
</dbReference>
<feature type="compositionally biased region" description="Low complexity" evidence="6">
    <location>
        <begin position="556"/>
        <end position="566"/>
    </location>
</feature>
<evidence type="ECO:0000259" key="7">
    <source>
        <dbReference type="Pfam" id="PF04542"/>
    </source>
</evidence>
<comment type="similarity">
    <text evidence="1">Belongs to the sigma-70 factor family. ECF subfamily.</text>
</comment>
<keyword evidence="10" id="KW-1185">Reference proteome</keyword>
<dbReference type="PANTHER" id="PTHR43133">
    <property type="entry name" value="RNA POLYMERASE ECF-TYPE SIGMA FACTO"/>
    <property type="match status" value="1"/>
</dbReference>
<dbReference type="GO" id="GO:0006352">
    <property type="term" value="P:DNA-templated transcription initiation"/>
    <property type="evidence" value="ECO:0007669"/>
    <property type="project" value="InterPro"/>
</dbReference>
<proteinExistence type="inferred from homology"/>
<reference evidence="9 10" key="1">
    <citation type="submission" date="2020-07" db="EMBL/GenBank/DDBJ databases">
        <title>Sequencing the genomes of 1000 actinobacteria strains.</title>
        <authorList>
            <person name="Klenk H.-P."/>
        </authorList>
    </citation>
    <scope>NUCLEOTIDE SEQUENCE [LARGE SCALE GENOMIC DNA]</scope>
    <source>
        <strain evidence="9 10">DSM 44442</strain>
    </source>
</reference>
<accession>A0A7Z0JB08</accession>
<dbReference type="EMBL" id="JACCFS010000001">
    <property type="protein sequence ID" value="NYJ34980.1"/>
    <property type="molecule type" value="Genomic_DNA"/>
</dbReference>
<dbReference type="InterPro" id="IPR041916">
    <property type="entry name" value="Anti_sigma_zinc_sf"/>
</dbReference>
<keyword evidence="5" id="KW-0804">Transcription</keyword>
<dbReference type="InterPro" id="IPR013324">
    <property type="entry name" value="RNA_pol_sigma_r3/r4-like"/>
</dbReference>
<dbReference type="InterPro" id="IPR007627">
    <property type="entry name" value="RNA_pol_sigma70_r2"/>
</dbReference>
<dbReference type="InterPro" id="IPR013325">
    <property type="entry name" value="RNA_pol_sigma_r2"/>
</dbReference>
<feature type="domain" description="Putative zinc-finger" evidence="8">
    <location>
        <begin position="198"/>
        <end position="232"/>
    </location>
</feature>
<evidence type="ECO:0000313" key="9">
    <source>
        <dbReference type="EMBL" id="NYJ34980.1"/>
    </source>
</evidence>
<dbReference type="Gene3D" id="1.10.1740.10">
    <property type="match status" value="1"/>
</dbReference>
<evidence type="ECO:0000259" key="8">
    <source>
        <dbReference type="Pfam" id="PF13490"/>
    </source>
</evidence>
<feature type="compositionally biased region" description="Gly residues" evidence="6">
    <location>
        <begin position="589"/>
        <end position="603"/>
    </location>
</feature>
<feature type="domain" description="RNA polymerase sigma-70 region 2" evidence="7">
    <location>
        <begin position="33"/>
        <end position="101"/>
    </location>
</feature>
<dbReference type="NCBIfam" id="TIGR02937">
    <property type="entry name" value="sigma70-ECF"/>
    <property type="match status" value="1"/>
</dbReference>
<dbReference type="Proteomes" id="UP000572051">
    <property type="component" value="Unassembled WGS sequence"/>
</dbReference>